<comment type="similarity">
    <text evidence="6">Belongs to the sodium:neurotransmitter symporter (SNF) (TC 2.A.22) family.</text>
</comment>
<evidence type="ECO:0000256" key="3">
    <source>
        <dbReference type="ARBA" id="ARBA00022692"/>
    </source>
</evidence>
<sequence length="495" mass="52828">MEIGRKTETWGSKFGFIMAAVGSSVGLGNFWRFPYTAGENGGGAFIIIYLLCVAFVGLPLLMAEYSMGRKSGMSAIEGVQSLARAESKSLNWGIVGWVGTITATFILSFYIVISAWLMAFTLQALGGNFNGMDAASSGANFNNTIGQGEHPLVSKWYMLLLLAIFLIANIVVVGRGVKGGIERAATILMPAFFVMLVVVVGFGLATGDAARAAEFLLTPKWDQVGFNTFLEAIGQAFFSIGIGVGLMITYGAYLSRSTNIPRSSGLIAGSDTLVALIAGFAIFPVVFAAGLDPAGGPSLFFVSMPVAFGSIPGGPIIAVIFFALALFAAFTSSISLLEVSVSWLEERQGVTRLGAAMGMGFILFVVGAAYVFSLEYLDFVDFVTGNILLPLGGLLAVIFAGWILSRDMMMSEIGEGLVMNVWRFLMRWFVPAFLGFVLFFGFFDKIQQQYNVQLPGFMTQLLGPNNELAPVEELDVQPPAEETETDPGAGSETPS</sequence>
<keyword evidence="10" id="KW-1185">Reference proteome</keyword>
<evidence type="ECO:0000256" key="5">
    <source>
        <dbReference type="ARBA" id="ARBA00023136"/>
    </source>
</evidence>
<dbReference type="InterPro" id="IPR037272">
    <property type="entry name" value="SNS_sf"/>
</dbReference>
<reference evidence="9 10" key="1">
    <citation type="submission" date="2018-08" db="EMBL/GenBank/DDBJ databases">
        <title>Henriciella mobilis sp. nov., isolated from seawater.</title>
        <authorList>
            <person name="Cheng H."/>
            <person name="Wu Y.-H."/>
            <person name="Xu X.-W."/>
            <person name="Guo L.-L."/>
        </authorList>
    </citation>
    <scope>NUCLEOTIDE SEQUENCE [LARGE SCALE GENOMIC DNA]</scope>
    <source>
        <strain evidence="9 10">CCUG66934</strain>
    </source>
</reference>
<evidence type="ECO:0000256" key="6">
    <source>
        <dbReference type="RuleBase" id="RU003732"/>
    </source>
</evidence>
<keyword evidence="6" id="KW-0769">Symport</keyword>
<evidence type="ECO:0000313" key="10">
    <source>
        <dbReference type="Proteomes" id="UP000265431"/>
    </source>
</evidence>
<evidence type="ECO:0000256" key="2">
    <source>
        <dbReference type="ARBA" id="ARBA00022448"/>
    </source>
</evidence>
<dbReference type="CDD" id="cd10336">
    <property type="entry name" value="SLC6sbd_Tyt1-Like"/>
    <property type="match status" value="1"/>
</dbReference>
<feature type="transmembrane region" description="Helical" evidence="8">
    <location>
        <begin position="12"/>
        <end position="31"/>
    </location>
</feature>
<dbReference type="PANTHER" id="PTHR42948">
    <property type="entry name" value="TRANSPORTER"/>
    <property type="match status" value="1"/>
</dbReference>
<evidence type="ECO:0000256" key="1">
    <source>
        <dbReference type="ARBA" id="ARBA00004141"/>
    </source>
</evidence>
<dbReference type="Gene3D" id="1.20.1740.10">
    <property type="entry name" value="Amino acid/polyamine transporter I"/>
    <property type="match status" value="1"/>
</dbReference>
<feature type="transmembrane region" description="Helical" evidence="8">
    <location>
        <begin position="232"/>
        <end position="254"/>
    </location>
</feature>
<dbReference type="GO" id="GO:0016020">
    <property type="term" value="C:membrane"/>
    <property type="evidence" value="ECO:0007669"/>
    <property type="project" value="UniProtKB-SubCell"/>
</dbReference>
<feature type="transmembrane region" description="Helical" evidence="8">
    <location>
        <begin position="311"/>
        <end position="337"/>
    </location>
</feature>
<dbReference type="SUPFAM" id="SSF161070">
    <property type="entry name" value="SNF-like"/>
    <property type="match status" value="1"/>
</dbReference>
<protein>
    <recommendedName>
        <fullName evidence="6">Transporter</fullName>
    </recommendedName>
</protein>
<dbReference type="PROSITE" id="PS50267">
    <property type="entry name" value="NA_NEUROTRAN_SYMP_3"/>
    <property type="match status" value="1"/>
</dbReference>
<dbReference type="InterPro" id="IPR047218">
    <property type="entry name" value="YocR/YhdH-like"/>
</dbReference>
<keyword evidence="5 8" id="KW-0472">Membrane</keyword>
<dbReference type="Pfam" id="PF00209">
    <property type="entry name" value="SNF"/>
    <property type="match status" value="2"/>
</dbReference>
<feature type="transmembrane region" description="Helical" evidence="8">
    <location>
        <begin position="43"/>
        <end position="63"/>
    </location>
</feature>
<feature type="transmembrane region" description="Helical" evidence="8">
    <location>
        <begin position="156"/>
        <end position="173"/>
    </location>
</feature>
<feature type="transmembrane region" description="Helical" evidence="8">
    <location>
        <begin position="349"/>
        <end position="372"/>
    </location>
</feature>
<dbReference type="Proteomes" id="UP000265431">
    <property type="component" value="Unassembled WGS sequence"/>
</dbReference>
<dbReference type="GO" id="GO:0015293">
    <property type="term" value="F:symporter activity"/>
    <property type="evidence" value="ECO:0007669"/>
    <property type="project" value="UniProtKB-KW"/>
</dbReference>
<comment type="subcellular location">
    <subcellularLocation>
        <location evidence="1">Membrane</location>
        <topology evidence="1">Multi-pass membrane protein</topology>
    </subcellularLocation>
</comment>
<evidence type="ECO:0000313" key="9">
    <source>
        <dbReference type="EMBL" id="RIJ21329.1"/>
    </source>
</evidence>
<keyword evidence="4 8" id="KW-1133">Transmembrane helix</keyword>
<organism evidence="9 10">
    <name type="scientific">Henriciella barbarensis</name>
    <dbReference type="NCBI Taxonomy" id="86342"/>
    <lineage>
        <taxon>Bacteria</taxon>
        <taxon>Pseudomonadati</taxon>
        <taxon>Pseudomonadota</taxon>
        <taxon>Alphaproteobacteria</taxon>
        <taxon>Hyphomonadales</taxon>
        <taxon>Hyphomonadaceae</taxon>
        <taxon>Henriciella</taxon>
    </lineage>
</organism>
<evidence type="ECO:0000256" key="4">
    <source>
        <dbReference type="ARBA" id="ARBA00022989"/>
    </source>
</evidence>
<proteinExistence type="inferred from homology"/>
<feature type="transmembrane region" description="Helical" evidence="8">
    <location>
        <begin position="424"/>
        <end position="443"/>
    </location>
</feature>
<evidence type="ECO:0000256" key="8">
    <source>
        <dbReference type="SAM" id="Phobius"/>
    </source>
</evidence>
<evidence type="ECO:0000256" key="7">
    <source>
        <dbReference type="SAM" id="MobiDB-lite"/>
    </source>
</evidence>
<dbReference type="PANTHER" id="PTHR42948:SF1">
    <property type="entry name" value="TRANSPORTER"/>
    <property type="match status" value="1"/>
</dbReference>
<dbReference type="EMBL" id="QWGB01000009">
    <property type="protein sequence ID" value="RIJ21329.1"/>
    <property type="molecule type" value="Genomic_DNA"/>
</dbReference>
<gene>
    <name evidence="9" type="ORF">D1224_13505</name>
</gene>
<keyword evidence="3 6" id="KW-0812">Transmembrane</keyword>
<dbReference type="OrthoDB" id="9762833at2"/>
<dbReference type="PROSITE" id="PS00610">
    <property type="entry name" value="NA_NEUROTRAN_SYMP_1"/>
    <property type="match status" value="1"/>
</dbReference>
<dbReference type="PRINTS" id="PR00176">
    <property type="entry name" value="NANEUSMPORT"/>
</dbReference>
<dbReference type="NCBIfam" id="NF037979">
    <property type="entry name" value="Na_transp"/>
    <property type="match status" value="1"/>
</dbReference>
<dbReference type="RefSeq" id="WP_119380481.1">
    <property type="nucleotide sequence ID" value="NZ_QWGB01000009.1"/>
</dbReference>
<dbReference type="AlphaFoldDB" id="A0A399QUZ8"/>
<feature type="transmembrane region" description="Helical" evidence="8">
    <location>
        <begin position="266"/>
        <end position="291"/>
    </location>
</feature>
<comment type="caution">
    <text evidence="9">The sequence shown here is derived from an EMBL/GenBank/DDBJ whole genome shotgun (WGS) entry which is preliminary data.</text>
</comment>
<keyword evidence="2 6" id="KW-0813">Transport</keyword>
<feature type="transmembrane region" description="Helical" evidence="8">
    <location>
        <begin position="185"/>
        <end position="205"/>
    </location>
</feature>
<dbReference type="InterPro" id="IPR000175">
    <property type="entry name" value="Na/ntran_symport"/>
</dbReference>
<feature type="transmembrane region" description="Helical" evidence="8">
    <location>
        <begin position="94"/>
        <end position="119"/>
    </location>
</feature>
<accession>A0A399QUZ8</accession>
<name>A0A399QUZ8_9PROT</name>
<feature type="compositionally biased region" description="Acidic residues" evidence="7">
    <location>
        <begin position="475"/>
        <end position="485"/>
    </location>
</feature>
<feature type="region of interest" description="Disordered" evidence="7">
    <location>
        <begin position="475"/>
        <end position="495"/>
    </location>
</feature>
<feature type="transmembrane region" description="Helical" evidence="8">
    <location>
        <begin position="384"/>
        <end position="404"/>
    </location>
</feature>